<evidence type="ECO:0008006" key="6">
    <source>
        <dbReference type="Google" id="ProtNLM"/>
    </source>
</evidence>
<keyword evidence="2" id="KW-1133">Transmembrane helix</keyword>
<evidence type="ECO:0000313" key="4">
    <source>
        <dbReference type="EMBL" id="PHH52345.1"/>
    </source>
</evidence>
<keyword evidence="2" id="KW-0472">Membrane</keyword>
<feature type="region of interest" description="Disordered" evidence="1">
    <location>
        <begin position="379"/>
        <end position="472"/>
    </location>
</feature>
<feature type="compositionally biased region" description="Low complexity" evidence="1">
    <location>
        <begin position="387"/>
        <end position="408"/>
    </location>
</feature>
<dbReference type="AlphaFoldDB" id="A0A2C5X1M1"/>
<feature type="signal peptide" evidence="3">
    <location>
        <begin position="1"/>
        <end position="21"/>
    </location>
</feature>
<dbReference type="Proteomes" id="UP000222788">
    <property type="component" value="Unassembled WGS sequence"/>
</dbReference>
<evidence type="ECO:0000313" key="5">
    <source>
        <dbReference type="Proteomes" id="UP000222788"/>
    </source>
</evidence>
<reference evidence="4 5" key="1">
    <citation type="journal article" date="2013" name="Fungal Biol.">
        <title>Analysis of microsatellite markers in the genome of the plant pathogen Ceratocystis fimbriata.</title>
        <authorList>
            <person name="Simpson M.C."/>
            <person name="Wilken P.M."/>
            <person name="Coetzee M.P."/>
            <person name="Wingfield M.J."/>
            <person name="Wingfield B.D."/>
        </authorList>
    </citation>
    <scope>NUCLEOTIDE SEQUENCE [LARGE SCALE GENOMIC DNA]</scope>
    <source>
        <strain evidence="4 5">CBS 114723</strain>
    </source>
</reference>
<feature type="compositionally biased region" description="Basic and acidic residues" evidence="1">
    <location>
        <begin position="321"/>
        <end position="334"/>
    </location>
</feature>
<dbReference type="EMBL" id="APWK03000070">
    <property type="protein sequence ID" value="PHH52345.1"/>
    <property type="molecule type" value="Genomic_DNA"/>
</dbReference>
<feature type="transmembrane region" description="Helical" evidence="2">
    <location>
        <begin position="241"/>
        <end position="264"/>
    </location>
</feature>
<evidence type="ECO:0000256" key="3">
    <source>
        <dbReference type="SAM" id="SignalP"/>
    </source>
</evidence>
<proteinExistence type="predicted"/>
<protein>
    <recommendedName>
        <fullName evidence="6">LPXTG-domain-containing protein</fullName>
    </recommendedName>
</protein>
<dbReference type="OrthoDB" id="5426678at2759"/>
<sequence>MLSALLLTTLYLFPFYTPVAALQVTPGSPCAQHCIDNTDDDPFSAASSSTTASDIVCTDAAFGTEGTGARFRECVECLQKSDKVNGTESDLHWLLYNLRFALSTCLYNPDVLPESQRINSPCLIPSACQPLEPAITQGNTNASTTAVPTSMYEYCAAGSGDLLEETWEEPCVSCLQSTTDQYYLSNFLSVLKGACAQRPEAGTLLGITGDIFSRDAINTTVATEDSSTSTSDDSGGMNTPIIVGISVGASLVLVGGIGLFWVYFQRKKHFERTSAAGAASATAHLQHSEIGATSISKTVGSESIPMYSTPPSAGSAYGMGTKERASTSMDTKRSVGADGRVRHGYYDLYENLPPGFAFGYARSDPGVLVPHPAYIPGCSSRTTSPGSLPSQSPTQTLSQSPSQSSMSSGTFLVPSNQDKRPQVPALIMPSSSQYRQKKYSPPQITIQSASPITEEDESHSLPENGADRPKLR</sequence>
<evidence type="ECO:0000256" key="2">
    <source>
        <dbReference type="SAM" id="Phobius"/>
    </source>
</evidence>
<keyword evidence="3" id="KW-0732">Signal</keyword>
<organism evidence="4 5">
    <name type="scientific">Ceratocystis fimbriata CBS 114723</name>
    <dbReference type="NCBI Taxonomy" id="1035309"/>
    <lineage>
        <taxon>Eukaryota</taxon>
        <taxon>Fungi</taxon>
        <taxon>Dikarya</taxon>
        <taxon>Ascomycota</taxon>
        <taxon>Pezizomycotina</taxon>
        <taxon>Sordariomycetes</taxon>
        <taxon>Hypocreomycetidae</taxon>
        <taxon>Microascales</taxon>
        <taxon>Ceratocystidaceae</taxon>
        <taxon>Ceratocystis</taxon>
    </lineage>
</organism>
<gene>
    <name evidence="4" type="ORF">CFIMG_004861RA</name>
</gene>
<keyword evidence="5" id="KW-1185">Reference proteome</keyword>
<evidence type="ECO:0000256" key="1">
    <source>
        <dbReference type="SAM" id="MobiDB-lite"/>
    </source>
</evidence>
<feature type="region of interest" description="Disordered" evidence="1">
    <location>
        <begin position="310"/>
        <end position="334"/>
    </location>
</feature>
<keyword evidence="2" id="KW-0812">Transmembrane</keyword>
<feature type="compositionally biased region" description="Polar residues" evidence="1">
    <location>
        <begin position="442"/>
        <end position="451"/>
    </location>
</feature>
<name>A0A2C5X1M1_9PEZI</name>
<feature type="chain" id="PRO_5012022006" description="LPXTG-domain-containing protein" evidence="3">
    <location>
        <begin position="22"/>
        <end position="472"/>
    </location>
</feature>
<reference evidence="4 5" key="2">
    <citation type="journal article" date="2013" name="IMA Fungus">
        <title>IMA Genome-F 1: Ceratocystis fimbriata: Draft nuclear genome sequence for the plant pathogen, Ceratocystis fimbriata.</title>
        <authorList>
            <person name="Wilken P.M."/>
            <person name="Steenkamp E.T."/>
            <person name="Wingfield M.J."/>
            <person name="de Beer Z.W."/>
            <person name="Wingfield B.D."/>
        </authorList>
    </citation>
    <scope>NUCLEOTIDE SEQUENCE [LARGE SCALE GENOMIC DNA]</scope>
    <source>
        <strain evidence="4 5">CBS 114723</strain>
    </source>
</reference>
<accession>A0A2C5X1M1</accession>
<comment type="caution">
    <text evidence="4">The sequence shown here is derived from an EMBL/GenBank/DDBJ whole genome shotgun (WGS) entry which is preliminary data.</text>
</comment>